<dbReference type="InterPro" id="IPR024079">
    <property type="entry name" value="MetalloPept_cat_dom_sf"/>
</dbReference>
<dbReference type="SUPFAM" id="SSF49785">
    <property type="entry name" value="Galactose-binding domain-like"/>
    <property type="match status" value="1"/>
</dbReference>
<dbReference type="SUPFAM" id="SSF55486">
    <property type="entry name" value="Metalloproteases ('zincins'), catalytic domain"/>
    <property type="match status" value="1"/>
</dbReference>
<dbReference type="PROSITE" id="PS51829">
    <property type="entry name" value="P_HOMO_B"/>
    <property type="match status" value="1"/>
</dbReference>
<dbReference type="NCBIfam" id="TIGR04183">
    <property type="entry name" value="Por_Secre_tail"/>
    <property type="match status" value="1"/>
</dbReference>
<proteinExistence type="predicted"/>
<dbReference type="Proteomes" id="UP001597533">
    <property type="component" value="Unassembled WGS sequence"/>
</dbReference>
<comment type="caution">
    <text evidence="6">The sequence shown here is derived from an EMBL/GenBank/DDBJ whole genome shotgun (WGS) entry which is preliminary data.</text>
</comment>
<evidence type="ECO:0000313" key="7">
    <source>
        <dbReference type="Proteomes" id="UP001597533"/>
    </source>
</evidence>
<dbReference type="Pfam" id="PF16184">
    <property type="entry name" value="Cadherin_3"/>
    <property type="match status" value="1"/>
</dbReference>
<evidence type="ECO:0000256" key="3">
    <source>
        <dbReference type="ARBA" id="ARBA00022801"/>
    </source>
</evidence>
<feature type="domain" description="P/Homo B" evidence="5">
    <location>
        <begin position="672"/>
        <end position="826"/>
    </location>
</feature>
<dbReference type="Gene3D" id="3.40.390.10">
    <property type="entry name" value="Collagenase (Catalytic Domain)"/>
    <property type="match status" value="1"/>
</dbReference>
<organism evidence="6 7">
    <name type="scientific">Lacinutrix iliipiscaria</name>
    <dbReference type="NCBI Taxonomy" id="1230532"/>
    <lineage>
        <taxon>Bacteria</taxon>
        <taxon>Pseudomonadati</taxon>
        <taxon>Bacteroidota</taxon>
        <taxon>Flavobacteriia</taxon>
        <taxon>Flavobacteriales</taxon>
        <taxon>Flavobacteriaceae</taxon>
        <taxon>Lacinutrix</taxon>
    </lineage>
</organism>
<dbReference type="InterPro" id="IPR026444">
    <property type="entry name" value="Secre_tail"/>
</dbReference>
<dbReference type="Gene3D" id="2.60.120.260">
    <property type="entry name" value="Galactose-binding domain-like"/>
    <property type="match status" value="1"/>
</dbReference>
<keyword evidence="7" id="KW-1185">Reference proteome</keyword>
<reference evidence="7" key="1">
    <citation type="journal article" date="2019" name="Int. J. Syst. Evol. Microbiol.">
        <title>The Global Catalogue of Microorganisms (GCM) 10K type strain sequencing project: providing services to taxonomists for standard genome sequencing and annotation.</title>
        <authorList>
            <consortium name="The Broad Institute Genomics Platform"/>
            <consortium name="The Broad Institute Genome Sequencing Center for Infectious Disease"/>
            <person name="Wu L."/>
            <person name="Ma J."/>
        </authorList>
    </citation>
    <scope>NUCLEOTIDE SEQUENCE [LARGE SCALE GENOMIC DNA]</scope>
    <source>
        <strain evidence="7">KCTC 32141</strain>
    </source>
</reference>
<keyword evidence="3" id="KW-0378">Hydrolase</keyword>
<evidence type="ECO:0000313" key="6">
    <source>
        <dbReference type="EMBL" id="MFD2822579.1"/>
    </source>
</evidence>
<evidence type="ECO:0000256" key="1">
    <source>
        <dbReference type="ARBA" id="ARBA00022670"/>
    </source>
</evidence>
<feature type="signal peptide" evidence="4">
    <location>
        <begin position="1"/>
        <end position="24"/>
    </location>
</feature>
<evidence type="ECO:0000259" key="5">
    <source>
        <dbReference type="PROSITE" id="PS51829"/>
    </source>
</evidence>
<keyword evidence="1" id="KW-0645">Protease</keyword>
<sequence length="1029" mass="110892">MKKYYLRLNLLLLIVLFFSASSFAQNNKTLWTKASKERTSGEELLFRKTQPNKAEYFQLNLDGLKTVLSSAPSRKNTTINDSNVVVNFPNAQGNLEPFRVLEASIMQPELQAYHSDMRSYVGQSLENPTKTIRFSVTPKGLHTMALSSESGTELIDPYTKNSNTYIVYSKRDLPALENGFICEFEDEGLTIEEDFNVEAARNANDGMLRDYTLAIAATIEYSAFHWQAAGLLAGDSEADKKDAVMDAMIVTMTRVNGVYERELSITMTFVNNNRDIIFISGEDGLDNDNAGTLINNSQTVIDANIGSANYDIGHTFSTGGGGLAQLNSPCLAGSKARGITGLGSPVGDVYDIDFVAHEMGHQFGAPHTFNGDEGGCDGNRSATNAYEPGSGSTIMAYAGLCAPQNVQSNSDDYFHQKSLQMIWAYVSGGTGNTCPDQTSTGNTAPTANAGANYIIPISTPYMLEGSSSDGTGESIDTHTYTWEQYDLGPSGVPSETTGSGPLVRSFKGTNNPVRYIPNIPDLINSGGSTEWERLVSVTRTINFQLTVRDNDPRGGQTHADNMIVNTNASAGPFLVTSQASDVTWSQGNTETITWDVANTDIGAVNTPTVDILLSTNGGESFDTVLATGVPNNGSYDIIVPDVLEENCRVMVKGNGNIFFNINTARIAIGYNLVPGEECTTYNFQVNHDLAPNAAAFELLGGFNVPDSGIITDVNVMYDITSGNNGNLHMAMLSPLNTRAYLFAASCAGATDMDVVWDDEAGGPVVCASPTTGTATPANITPAEPLSGLDGEEMNGDWTFMAADIGNNNMTFNEVNLEICKNGYVTTVAPSRVNMSVIQVEVVNSVTILDSHLRVTSPNTAVDSDIVFTLTVLPTKGTMYLSAVALGLGDTFTQQDINDGNLTYTTTSATDDTDSFRVDTDDSNGGTLPNLLGQIEILENLSVDEFSFENSLIIYPNPNDGVFNIKLNSTSNQDINVEVFDIRGRSILNQSFSNTGRFNESINLNNVQSGMYLLNINDGDKKATRKVIIN</sequence>
<dbReference type="EMBL" id="JBHUOV010000001">
    <property type="protein sequence ID" value="MFD2822579.1"/>
    <property type="molecule type" value="Genomic_DNA"/>
</dbReference>
<evidence type="ECO:0000256" key="4">
    <source>
        <dbReference type="SAM" id="SignalP"/>
    </source>
</evidence>
<dbReference type="InterPro" id="IPR002884">
    <property type="entry name" value="P_dom"/>
</dbReference>
<dbReference type="RefSeq" id="WP_183485456.1">
    <property type="nucleotide sequence ID" value="NZ_JBHUOV010000001.1"/>
</dbReference>
<keyword evidence="2 4" id="KW-0732">Signal</keyword>
<name>A0ABW5WJB0_9FLAO</name>
<evidence type="ECO:0000256" key="2">
    <source>
        <dbReference type="ARBA" id="ARBA00022729"/>
    </source>
</evidence>
<dbReference type="Pfam" id="PF13583">
    <property type="entry name" value="Reprolysin_4"/>
    <property type="match status" value="1"/>
</dbReference>
<dbReference type="InterPro" id="IPR008979">
    <property type="entry name" value="Galactose-bd-like_sf"/>
</dbReference>
<dbReference type="Pfam" id="PF18962">
    <property type="entry name" value="Por_Secre_tail"/>
    <property type="match status" value="1"/>
</dbReference>
<gene>
    <name evidence="6" type="ORF">ACFS5M_02795</name>
</gene>
<accession>A0ABW5WJB0</accession>
<feature type="chain" id="PRO_5045065150" evidence="4">
    <location>
        <begin position="25"/>
        <end position="1029"/>
    </location>
</feature>
<protein>
    <submittedName>
        <fullName evidence="6">Reprolysin-like metallopeptidase</fullName>
    </submittedName>
</protein>